<dbReference type="RefSeq" id="WP_090938191.1">
    <property type="nucleotide sequence ID" value="NZ_FNDJ01000014.1"/>
</dbReference>
<sequence>MLTRIEIDGFKSFLDFGLDVPPFLALVGPNSSGKSNLLDALAYVRTAVPAQASPRGVRDYLSTGRT</sequence>
<dbReference type="STRING" id="633440.SAMN05421869_11429"/>
<dbReference type="GO" id="GO:0000731">
    <property type="term" value="P:DNA synthesis involved in DNA repair"/>
    <property type="evidence" value="ECO:0007669"/>
    <property type="project" value="TreeGrafter"/>
</dbReference>
<name>A0A1G8ZEJ9_9ACTN</name>
<dbReference type="Gene3D" id="3.40.50.300">
    <property type="entry name" value="P-loop containing nucleotide triphosphate hydrolases"/>
    <property type="match status" value="1"/>
</dbReference>
<keyword evidence="4" id="KW-1185">Reference proteome</keyword>
<dbReference type="PANTHER" id="PTHR32182:SF22">
    <property type="entry name" value="ATP-DEPENDENT ENDONUCLEASE, OLD FAMILY-RELATED"/>
    <property type="match status" value="1"/>
</dbReference>
<evidence type="ECO:0000313" key="3">
    <source>
        <dbReference type="EMBL" id="SDK12825.1"/>
    </source>
</evidence>
<dbReference type="Proteomes" id="UP000199202">
    <property type="component" value="Unassembled WGS sequence"/>
</dbReference>
<dbReference type="InterPro" id="IPR003959">
    <property type="entry name" value="ATPase_AAA_core"/>
</dbReference>
<gene>
    <name evidence="3" type="ORF">SAMN05421869_11429</name>
</gene>
<dbReference type="GO" id="GO:0006302">
    <property type="term" value="P:double-strand break repair"/>
    <property type="evidence" value="ECO:0007669"/>
    <property type="project" value="TreeGrafter"/>
</dbReference>
<dbReference type="GO" id="GO:0005524">
    <property type="term" value="F:ATP binding"/>
    <property type="evidence" value="ECO:0007669"/>
    <property type="project" value="InterPro"/>
</dbReference>
<evidence type="ECO:0000259" key="2">
    <source>
        <dbReference type="Pfam" id="PF13304"/>
    </source>
</evidence>
<proteinExistence type="predicted"/>
<evidence type="ECO:0000256" key="1">
    <source>
        <dbReference type="ARBA" id="ARBA00023236"/>
    </source>
</evidence>
<dbReference type="AlphaFoldDB" id="A0A1G8ZEJ9"/>
<dbReference type="Pfam" id="PF13304">
    <property type="entry name" value="AAA_21"/>
    <property type="match status" value="1"/>
</dbReference>
<feature type="domain" description="ATPase AAA-type core" evidence="2">
    <location>
        <begin position="23"/>
        <end position="47"/>
    </location>
</feature>
<dbReference type="PANTHER" id="PTHR32182">
    <property type="entry name" value="DNA REPLICATION AND REPAIR PROTEIN RECF"/>
    <property type="match status" value="1"/>
</dbReference>
<dbReference type="SUPFAM" id="SSF52540">
    <property type="entry name" value="P-loop containing nucleoside triphosphate hydrolases"/>
    <property type="match status" value="1"/>
</dbReference>
<organism evidence="3 4">
    <name type="scientific">Nonomuraea jiangxiensis</name>
    <dbReference type="NCBI Taxonomy" id="633440"/>
    <lineage>
        <taxon>Bacteria</taxon>
        <taxon>Bacillati</taxon>
        <taxon>Actinomycetota</taxon>
        <taxon>Actinomycetes</taxon>
        <taxon>Streptosporangiales</taxon>
        <taxon>Streptosporangiaceae</taxon>
        <taxon>Nonomuraea</taxon>
    </lineage>
</organism>
<keyword evidence="1" id="KW-0227">DNA damage</keyword>
<accession>A0A1G8ZEJ9</accession>
<dbReference type="InterPro" id="IPR027417">
    <property type="entry name" value="P-loop_NTPase"/>
</dbReference>
<dbReference type="GO" id="GO:0009432">
    <property type="term" value="P:SOS response"/>
    <property type="evidence" value="ECO:0007669"/>
    <property type="project" value="UniProtKB-KW"/>
</dbReference>
<keyword evidence="1" id="KW-0742">SOS response</keyword>
<evidence type="ECO:0000313" key="4">
    <source>
        <dbReference type="Proteomes" id="UP000199202"/>
    </source>
</evidence>
<dbReference type="GO" id="GO:0016887">
    <property type="term" value="F:ATP hydrolysis activity"/>
    <property type="evidence" value="ECO:0007669"/>
    <property type="project" value="InterPro"/>
</dbReference>
<reference evidence="3 4" key="1">
    <citation type="submission" date="2016-10" db="EMBL/GenBank/DDBJ databases">
        <authorList>
            <person name="de Groot N.N."/>
        </authorList>
    </citation>
    <scope>NUCLEOTIDE SEQUENCE [LARGE SCALE GENOMIC DNA]</scope>
    <source>
        <strain evidence="3 4">CGMCC 4.6533</strain>
    </source>
</reference>
<dbReference type="EMBL" id="FNDJ01000014">
    <property type="protein sequence ID" value="SDK12825.1"/>
    <property type="molecule type" value="Genomic_DNA"/>
</dbReference>
<protein>
    <submittedName>
        <fullName evidence="3">AAA ATPase domain-containing protein</fullName>
    </submittedName>
</protein>